<feature type="transmembrane region" description="Helical" evidence="1">
    <location>
        <begin position="43"/>
        <end position="62"/>
    </location>
</feature>
<organism evidence="2 3">
    <name type="scientific">Pseudoalteromonas denitrificans DSM 6059</name>
    <dbReference type="NCBI Taxonomy" id="1123010"/>
    <lineage>
        <taxon>Bacteria</taxon>
        <taxon>Pseudomonadati</taxon>
        <taxon>Pseudomonadota</taxon>
        <taxon>Gammaproteobacteria</taxon>
        <taxon>Alteromonadales</taxon>
        <taxon>Pseudoalteromonadaceae</taxon>
        <taxon>Pseudoalteromonas</taxon>
    </lineage>
</organism>
<dbReference type="AlphaFoldDB" id="A0A1I1FJ30"/>
<keyword evidence="1" id="KW-0472">Membrane</keyword>
<dbReference type="SUPFAM" id="SSF48452">
    <property type="entry name" value="TPR-like"/>
    <property type="match status" value="1"/>
</dbReference>
<dbReference type="STRING" id="1123010.SAMN02745724_00646"/>
<dbReference type="InterPro" id="IPR011990">
    <property type="entry name" value="TPR-like_helical_dom_sf"/>
</dbReference>
<evidence type="ECO:0000256" key="1">
    <source>
        <dbReference type="SAM" id="Phobius"/>
    </source>
</evidence>
<sequence length="508" mass="57567">MAHNEIQNKDNAPSKSNVLNSDVVTKNTQIASSSNHHFTINKFYIVSFIVLGFILFFVIFYLPQSVVQPKLESDSKVFMAKEMRKPIDESPWHQAQLAKHRKTSQQILANVLEKQSHLENLHIELWAKNEFKSALEIAQKGDLSYRSQEFDTAISLYTETLQALITIENKIPEMYKKYLAIGNNALDNSNSSIAIDNLKIAMYILPDKIEAQEQYDRALVLDKVLSFAKNGKALMHDQKFEAAKDMFTQALSLDKQSPINKELLSEVNTKIKNRNYSKAMSQGYINLNNKKYDLAVKYFTSAKKINSESGDPQNAINQAKNEKTQSKILVYLSQAKNLELQQAWHTANQKYQNALSLDPSLIDARIGKMRTAAKNKLKLEMQAIIENPMRLSNNNVYLEAKSTYIKATKIKSPGSHLKKQISLVKLALKQSTSDIKIQIMSDDLTTITIYQIGNIGHFTNKQLTLKPGEYTIIGSRNGYRDVRKILTIKPGSQNNVISLKCNEKITNG</sequence>
<keyword evidence="1" id="KW-0812">Transmembrane</keyword>
<dbReference type="Gene3D" id="1.25.40.10">
    <property type="entry name" value="Tetratricopeptide repeat domain"/>
    <property type="match status" value="1"/>
</dbReference>
<keyword evidence="1" id="KW-1133">Transmembrane helix</keyword>
<evidence type="ECO:0000313" key="3">
    <source>
        <dbReference type="Proteomes" id="UP000198862"/>
    </source>
</evidence>
<accession>A0A1I1FJ30</accession>
<dbReference type="OrthoDB" id="6286134at2"/>
<reference evidence="2 3" key="1">
    <citation type="submission" date="2016-10" db="EMBL/GenBank/DDBJ databases">
        <authorList>
            <person name="de Groot N.N."/>
        </authorList>
    </citation>
    <scope>NUCLEOTIDE SEQUENCE [LARGE SCALE GENOMIC DNA]</scope>
    <source>
        <strain evidence="2 3">DSM 6059</strain>
    </source>
</reference>
<gene>
    <name evidence="2" type="ORF">SAMN02745724_00646</name>
</gene>
<protein>
    <submittedName>
        <fullName evidence="2">Uncharacterized protein</fullName>
    </submittedName>
</protein>
<keyword evidence="3" id="KW-1185">Reference proteome</keyword>
<evidence type="ECO:0000313" key="2">
    <source>
        <dbReference type="EMBL" id="SFB99002.1"/>
    </source>
</evidence>
<dbReference type="RefSeq" id="WP_091979875.1">
    <property type="nucleotide sequence ID" value="NZ_FOLO01000003.1"/>
</dbReference>
<proteinExistence type="predicted"/>
<dbReference type="EMBL" id="FOLO01000003">
    <property type="protein sequence ID" value="SFB99002.1"/>
    <property type="molecule type" value="Genomic_DNA"/>
</dbReference>
<dbReference type="SMART" id="SM00028">
    <property type="entry name" value="TPR"/>
    <property type="match status" value="3"/>
</dbReference>
<name>A0A1I1FJ30_9GAMM</name>
<dbReference type="Proteomes" id="UP000198862">
    <property type="component" value="Unassembled WGS sequence"/>
</dbReference>
<dbReference type="InterPro" id="IPR019734">
    <property type="entry name" value="TPR_rpt"/>
</dbReference>